<keyword evidence="4 8" id="KW-0479">Metal-binding</keyword>
<dbReference type="Pfam" id="PF05343">
    <property type="entry name" value="Peptidase_M42"/>
    <property type="match status" value="1"/>
</dbReference>
<evidence type="ECO:0000256" key="8">
    <source>
        <dbReference type="PIRSR" id="PIRSR001123-2"/>
    </source>
</evidence>
<dbReference type="GO" id="GO:0004177">
    <property type="term" value="F:aminopeptidase activity"/>
    <property type="evidence" value="ECO:0007669"/>
    <property type="project" value="UniProtKB-UniRule"/>
</dbReference>
<keyword evidence="2" id="KW-0031">Aminopeptidase</keyword>
<keyword evidence="3" id="KW-0645">Protease</keyword>
<dbReference type="PIRSF" id="PIRSF001123">
    <property type="entry name" value="PepA_GA"/>
    <property type="match status" value="1"/>
</dbReference>
<evidence type="ECO:0000256" key="1">
    <source>
        <dbReference type="ARBA" id="ARBA00006272"/>
    </source>
</evidence>
<dbReference type="AlphaFoldDB" id="A0AA46DYM9"/>
<proteinExistence type="inferred from homology"/>
<name>A0AA46DYM9_9FUSO</name>
<dbReference type="PANTHER" id="PTHR32481">
    <property type="entry name" value="AMINOPEPTIDASE"/>
    <property type="match status" value="1"/>
</dbReference>
<keyword evidence="5" id="KW-0378">Hydrolase</keyword>
<feature type="binding site" evidence="8">
    <location>
        <position position="204"/>
    </location>
    <ligand>
        <name>Zn(2+)</name>
        <dbReference type="ChEBI" id="CHEBI:29105"/>
        <label>2</label>
    </ligand>
</feature>
<feature type="binding site" evidence="8">
    <location>
        <position position="171"/>
    </location>
    <ligand>
        <name>Zn(2+)</name>
        <dbReference type="ChEBI" id="CHEBI:29105"/>
        <label>2</label>
    </ligand>
</feature>
<dbReference type="SUPFAM" id="SSF53187">
    <property type="entry name" value="Zn-dependent exopeptidases"/>
    <property type="match status" value="1"/>
</dbReference>
<comment type="caution">
    <text evidence="9">The sequence shown here is derived from an EMBL/GenBank/DDBJ whole genome shotgun (WGS) entry which is preliminary data.</text>
</comment>
<protein>
    <submittedName>
        <fullName evidence="9">Endoglucanase</fullName>
    </submittedName>
</protein>
<comment type="similarity">
    <text evidence="1 6">Belongs to the peptidase M42 family.</text>
</comment>
<dbReference type="InterPro" id="IPR023367">
    <property type="entry name" value="Peptidase_M42_dom2"/>
</dbReference>
<dbReference type="InterPro" id="IPR051464">
    <property type="entry name" value="Peptidase_M42_aminopept"/>
</dbReference>
<feature type="binding site" evidence="8">
    <location>
        <position position="171"/>
    </location>
    <ligand>
        <name>Zn(2+)</name>
        <dbReference type="ChEBI" id="CHEBI:29105"/>
        <label>1</label>
    </ligand>
</feature>
<feature type="binding site" evidence="8">
    <location>
        <position position="226"/>
    </location>
    <ligand>
        <name>Zn(2+)</name>
        <dbReference type="ChEBI" id="CHEBI:29105"/>
        <label>1</label>
    </ligand>
</feature>
<evidence type="ECO:0000256" key="6">
    <source>
        <dbReference type="PIRNR" id="PIRNR001123"/>
    </source>
</evidence>
<evidence type="ECO:0000313" key="9">
    <source>
        <dbReference type="EMBL" id="TDT70547.1"/>
    </source>
</evidence>
<evidence type="ECO:0000313" key="10">
    <source>
        <dbReference type="Proteomes" id="UP000294678"/>
    </source>
</evidence>
<dbReference type="GO" id="GO:0046872">
    <property type="term" value="F:metal ion binding"/>
    <property type="evidence" value="ECO:0007669"/>
    <property type="project" value="UniProtKB-UniRule"/>
</dbReference>
<dbReference type="GO" id="GO:0006508">
    <property type="term" value="P:proteolysis"/>
    <property type="evidence" value="ECO:0007669"/>
    <property type="project" value="UniProtKB-KW"/>
</dbReference>
<dbReference type="Gene3D" id="2.40.30.40">
    <property type="entry name" value="Peptidase M42, domain 2"/>
    <property type="match status" value="1"/>
</dbReference>
<evidence type="ECO:0000256" key="5">
    <source>
        <dbReference type="ARBA" id="ARBA00022801"/>
    </source>
</evidence>
<feature type="binding site" evidence="8">
    <location>
        <position position="61"/>
    </location>
    <ligand>
        <name>Zn(2+)</name>
        <dbReference type="ChEBI" id="CHEBI:29105"/>
        <label>1</label>
    </ligand>
</feature>
<sequence>MNKEFLLEILKTESPSGYEVELQKKWLNYVKKFVKVRYDNIGNAYGIVNEKAKFKILLAGHADEIAFMVRKIDENGYIYFTKLGGINVKAAIGMRIIINGYMGEKIVGVVGVNAEHHGGVKEKLEIEDIYLDCGFEDKQEANKYVQIGDLAVYDTQPLLLRNNRITSKALDNKTGSFIVAEVLKRLSKEKINVAVYGVSTVNEETNMGGAYFAASQINPDMAIACDVTFATDYPDSDPNKYGDIKIDKGPVLAKGAPINFKINNFLEETANKFNINLQYELTPRATGTDADRIRLTGKGVPIALVSLPIRYMHSPVELASLKDIQEEINLLVEMIKSLPETPNINPLD</sequence>
<keyword evidence="10" id="KW-1185">Reference proteome</keyword>
<dbReference type="InterPro" id="IPR008007">
    <property type="entry name" value="Peptidase_M42"/>
</dbReference>
<dbReference type="Gene3D" id="3.40.630.10">
    <property type="entry name" value="Zn peptidases"/>
    <property type="match status" value="1"/>
</dbReference>
<feature type="active site" description="Proton acceptor" evidence="7">
    <location>
        <position position="203"/>
    </location>
</feature>
<evidence type="ECO:0000256" key="2">
    <source>
        <dbReference type="ARBA" id="ARBA00022438"/>
    </source>
</evidence>
<evidence type="ECO:0000256" key="4">
    <source>
        <dbReference type="ARBA" id="ARBA00022723"/>
    </source>
</evidence>
<evidence type="ECO:0000256" key="7">
    <source>
        <dbReference type="PIRSR" id="PIRSR001123-1"/>
    </source>
</evidence>
<comment type="cofactor">
    <cofactor evidence="8">
        <name>a divalent metal cation</name>
        <dbReference type="ChEBI" id="CHEBI:60240"/>
    </cofactor>
    <text evidence="8">Binds 2 divalent metal cations per subunit.</text>
</comment>
<reference evidence="9 10" key="1">
    <citation type="submission" date="2019-03" db="EMBL/GenBank/DDBJ databases">
        <title>Genomic Encyclopedia of Type Strains, Phase IV (KMG-IV): sequencing the most valuable type-strain genomes for metagenomic binning, comparative biology and taxonomic classification.</title>
        <authorList>
            <person name="Goeker M."/>
        </authorList>
    </citation>
    <scope>NUCLEOTIDE SEQUENCE [LARGE SCALE GENOMIC DNA]</scope>
    <source>
        <strain evidence="9 10">DSM 100055</strain>
    </source>
</reference>
<dbReference type="Proteomes" id="UP000294678">
    <property type="component" value="Unassembled WGS sequence"/>
</dbReference>
<dbReference type="EMBL" id="SOBG01000004">
    <property type="protein sequence ID" value="TDT70547.1"/>
    <property type="molecule type" value="Genomic_DNA"/>
</dbReference>
<gene>
    <name evidence="9" type="ORF">EV215_1093</name>
</gene>
<dbReference type="PANTHER" id="PTHR32481:SF0">
    <property type="entry name" value="AMINOPEPTIDASE YPDE-RELATED"/>
    <property type="match status" value="1"/>
</dbReference>
<accession>A0AA46DYM9</accession>
<organism evidence="9 10">
    <name type="scientific">Hypnocyclicus thermotrophus</name>
    <dbReference type="NCBI Taxonomy" id="1627895"/>
    <lineage>
        <taxon>Bacteria</taxon>
        <taxon>Fusobacteriati</taxon>
        <taxon>Fusobacteriota</taxon>
        <taxon>Fusobacteriia</taxon>
        <taxon>Fusobacteriales</taxon>
        <taxon>Fusobacteriaceae</taxon>
        <taxon>Hypnocyclicus</taxon>
    </lineage>
</organism>
<feature type="binding site" evidence="8">
    <location>
        <position position="313"/>
    </location>
    <ligand>
        <name>Zn(2+)</name>
        <dbReference type="ChEBI" id="CHEBI:29105"/>
        <label>2</label>
    </ligand>
</feature>
<dbReference type="SUPFAM" id="SSF101821">
    <property type="entry name" value="Aminopeptidase/glucanase lid domain"/>
    <property type="match status" value="1"/>
</dbReference>
<dbReference type="RefSeq" id="WP_134112981.1">
    <property type="nucleotide sequence ID" value="NZ_SOBG01000004.1"/>
</dbReference>
<evidence type="ECO:0000256" key="3">
    <source>
        <dbReference type="ARBA" id="ARBA00022670"/>
    </source>
</evidence>